<keyword evidence="3" id="KW-1185">Reference proteome</keyword>
<dbReference type="InterPro" id="IPR031916">
    <property type="entry name" value="LIG3_BRCT"/>
</dbReference>
<name>A0A9P0QHN9_ACAOB</name>
<dbReference type="EMBL" id="CAKOFQ010010979">
    <property type="protein sequence ID" value="CAH2020338.1"/>
    <property type="molecule type" value="Genomic_DNA"/>
</dbReference>
<dbReference type="SUPFAM" id="SSF52113">
    <property type="entry name" value="BRCT domain"/>
    <property type="match status" value="1"/>
</dbReference>
<dbReference type="GO" id="GO:0005085">
    <property type="term" value="F:guanyl-nucleotide exchange factor activity"/>
    <property type="evidence" value="ECO:0007669"/>
    <property type="project" value="InterPro"/>
</dbReference>
<dbReference type="GO" id="GO:0005938">
    <property type="term" value="C:cell cortex"/>
    <property type="evidence" value="ECO:0007669"/>
    <property type="project" value="TreeGrafter"/>
</dbReference>
<dbReference type="GO" id="GO:0007399">
    <property type="term" value="P:nervous system development"/>
    <property type="evidence" value="ECO:0007669"/>
    <property type="project" value="TreeGrafter"/>
</dbReference>
<dbReference type="OrthoDB" id="9997817at2759"/>
<evidence type="ECO:0000313" key="2">
    <source>
        <dbReference type="EMBL" id="CAH2020338.1"/>
    </source>
</evidence>
<feature type="domain" description="BRCT" evidence="1">
    <location>
        <begin position="1"/>
        <end position="66"/>
    </location>
</feature>
<dbReference type="InterPro" id="IPR036420">
    <property type="entry name" value="BRCT_dom_sf"/>
</dbReference>
<evidence type="ECO:0000313" key="3">
    <source>
        <dbReference type="Proteomes" id="UP001152888"/>
    </source>
</evidence>
<dbReference type="PROSITE" id="PS50172">
    <property type="entry name" value="BRCT"/>
    <property type="match status" value="1"/>
</dbReference>
<dbReference type="Pfam" id="PF16759">
    <property type="entry name" value="LIG3_BRCT"/>
    <property type="match status" value="1"/>
</dbReference>
<proteinExistence type="predicted"/>
<comment type="caution">
    <text evidence="2">The sequence shown here is derived from an EMBL/GenBank/DDBJ whole genome shotgun (WGS) entry which is preliminary data.</text>
</comment>
<dbReference type="Proteomes" id="UP001152888">
    <property type="component" value="Unassembled WGS sequence"/>
</dbReference>
<dbReference type="GO" id="GO:0000281">
    <property type="term" value="P:mitotic cytokinesis"/>
    <property type="evidence" value="ECO:0007669"/>
    <property type="project" value="TreeGrafter"/>
</dbReference>
<dbReference type="GO" id="GO:2000431">
    <property type="term" value="P:regulation of cytokinesis, actomyosin contractile ring assembly"/>
    <property type="evidence" value="ECO:0007669"/>
    <property type="project" value="InterPro"/>
</dbReference>
<accession>A0A9P0QHN9</accession>
<dbReference type="PANTHER" id="PTHR16777:SF2">
    <property type="entry name" value="PROTEIN ECT2"/>
    <property type="match status" value="1"/>
</dbReference>
<dbReference type="InterPro" id="IPR001357">
    <property type="entry name" value="BRCT_dom"/>
</dbReference>
<dbReference type="GO" id="GO:0005096">
    <property type="term" value="F:GTPase activator activity"/>
    <property type="evidence" value="ECO:0007669"/>
    <property type="project" value="InterPro"/>
</dbReference>
<dbReference type="AlphaFoldDB" id="A0A9P0QHN9"/>
<protein>
    <recommendedName>
        <fullName evidence="1">BRCT domain-containing protein</fullName>
    </recommendedName>
</protein>
<dbReference type="PANTHER" id="PTHR16777">
    <property type="entry name" value="PROTEIN ECT2"/>
    <property type="match status" value="1"/>
</dbReference>
<gene>
    <name evidence="2" type="ORF">ACAOBT_LOCUS37791</name>
</gene>
<sequence>MTEVLLLCNGGEVTSIDDISCTHVVVDESTVADRLEGPAKAWVVKAEWFWTSVQKEISLGEKEYLFDDVSNF</sequence>
<organism evidence="2 3">
    <name type="scientific">Acanthoscelides obtectus</name>
    <name type="common">Bean weevil</name>
    <name type="synonym">Bruchus obtectus</name>
    <dbReference type="NCBI Taxonomy" id="200917"/>
    <lineage>
        <taxon>Eukaryota</taxon>
        <taxon>Metazoa</taxon>
        <taxon>Ecdysozoa</taxon>
        <taxon>Arthropoda</taxon>
        <taxon>Hexapoda</taxon>
        <taxon>Insecta</taxon>
        <taxon>Pterygota</taxon>
        <taxon>Neoptera</taxon>
        <taxon>Endopterygota</taxon>
        <taxon>Coleoptera</taxon>
        <taxon>Polyphaga</taxon>
        <taxon>Cucujiformia</taxon>
        <taxon>Chrysomeloidea</taxon>
        <taxon>Chrysomelidae</taxon>
        <taxon>Bruchinae</taxon>
        <taxon>Bruchini</taxon>
        <taxon>Acanthoscelides</taxon>
    </lineage>
</organism>
<evidence type="ECO:0000259" key="1">
    <source>
        <dbReference type="PROSITE" id="PS50172"/>
    </source>
</evidence>
<dbReference type="GO" id="GO:0005634">
    <property type="term" value="C:nucleus"/>
    <property type="evidence" value="ECO:0007669"/>
    <property type="project" value="InterPro"/>
</dbReference>
<dbReference type="Gene3D" id="3.40.50.10190">
    <property type="entry name" value="BRCT domain"/>
    <property type="match status" value="1"/>
</dbReference>
<dbReference type="InterPro" id="IPR026817">
    <property type="entry name" value="Ect2"/>
</dbReference>
<reference evidence="2" key="1">
    <citation type="submission" date="2022-03" db="EMBL/GenBank/DDBJ databases">
        <authorList>
            <person name="Sayadi A."/>
        </authorList>
    </citation>
    <scope>NUCLEOTIDE SEQUENCE</scope>
</reference>